<gene>
    <name evidence="1" type="ORF">CBR_g86503</name>
</gene>
<evidence type="ECO:0000313" key="2">
    <source>
        <dbReference type="Proteomes" id="UP000265515"/>
    </source>
</evidence>
<organism evidence="1 2">
    <name type="scientific">Chara braunii</name>
    <name type="common">Braun's stonewort</name>
    <dbReference type="NCBI Taxonomy" id="69332"/>
    <lineage>
        <taxon>Eukaryota</taxon>
        <taxon>Viridiplantae</taxon>
        <taxon>Streptophyta</taxon>
        <taxon>Charophyceae</taxon>
        <taxon>Charales</taxon>
        <taxon>Characeae</taxon>
        <taxon>Chara</taxon>
    </lineage>
</organism>
<proteinExistence type="predicted"/>
<dbReference type="AlphaFoldDB" id="A0A388JL28"/>
<reference evidence="1 2" key="1">
    <citation type="journal article" date="2018" name="Cell">
        <title>The Chara Genome: Secondary Complexity and Implications for Plant Terrestrialization.</title>
        <authorList>
            <person name="Nishiyama T."/>
            <person name="Sakayama H."/>
            <person name="Vries J.D."/>
            <person name="Buschmann H."/>
            <person name="Saint-Marcoux D."/>
            <person name="Ullrich K.K."/>
            <person name="Haas F.B."/>
            <person name="Vanderstraeten L."/>
            <person name="Becker D."/>
            <person name="Lang D."/>
            <person name="Vosolsobe S."/>
            <person name="Rombauts S."/>
            <person name="Wilhelmsson P.K.I."/>
            <person name="Janitza P."/>
            <person name="Kern R."/>
            <person name="Heyl A."/>
            <person name="Rumpler F."/>
            <person name="Villalobos L.I.A.C."/>
            <person name="Clay J.M."/>
            <person name="Skokan R."/>
            <person name="Toyoda A."/>
            <person name="Suzuki Y."/>
            <person name="Kagoshima H."/>
            <person name="Schijlen E."/>
            <person name="Tajeshwar N."/>
            <person name="Catarino B."/>
            <person name="Hetherington A.J."/>
            <person name="Saltykova A."/>
            <person name="Bonnot C."/>
            <person name="Breuninger H."/>
            <person name="Symeonidi A."/>
            <person name="Radhakrishnan G.V."/>
            <person name="Van Nieuwerburgh F."/>
            <person name="Deforce D."/>
            <person name="Chang C."/>
            <person name="Karol K.G."/>
            <person name="Hedrich R."/>
            <person name="Ulvskov P."/>
            <person name="Glockner G."/>
            <person name="Delwiche C.F."/>
            <person name="Petrasek J."/>
            <person name="Van de Peer Y."/>
            <person name="Friml J."/>
            <person name="Beilby M."/>
            <person name="Dolan L."/>
            <person name="Kohara Y."/>
            <person name="Sugano S."/>
            <person name="Fujiyama A."/>
            <person name="Delaux P.-M."/>
            <person name="Quint M."/>
            <person name="TheiBen G."/>
            <person name="Hagemann M."/>
            <person name="Harholt J."/>
            <person name="Dunand C."/>
            <person name="Zachgo S."/>
            <person name="Langdale J."/>
            <person name="Maumus F."/>
            <person name="Straeten D.V.D."/>
            <person name="Gould S.B."/>
            <person name="Rensing S.A."/>
        </authorList>
    </citation>
    <scope>NUCLEOTIDE SEQUENCE [LARGE SCALE GENOMIC DNA]</scope>
    <source>
        <strain evidence="1 2">S276</strain>
    </source>
</reference>
<name>A0A388JL28_CHABU</name>
<protein>
    <submittedName>
        <fullName evidence="1">Uncharacterized protein</fullName>
    </submittedName>
</protein>
<dbReference type="EMBL" id="BFEA01007615">
    <property type="protein sequence ID" value="GBG46850.1"/>
    <property type="molecule type" value="Genomic_DNA"/>
</dbReference>
<evidence type="ECO:0000313" key="1">
    <source>
        <dbReference type="EMBL" id="GBG46850.1"/>
    </source>
</evidence>
<sequence length="30" mass="3418">HNRSVRTLCEIAFGTVIGMYRIFTSETDVT</sequence>
<feature type="non-terminal residue" evidence="1">
    <location>
        <position position="1"/>
    </location>
</feature>
<accession>A0A388JL28</accession>
<keyword evidence="2" id="KW-1185">Reference proteome</keyword>
<comment type="caution">
    <text evidence="1">The sequence shown here is derived from an EMBL/GenBank/DDBJ whole genome shotgun (WGS) entry which is preliminary data.</text>
</comment>
<dbReference type="Proteomes" id="UP000265515">
    <property type="component" value="Unassembled WGS sequence"/>
</dbReference>
<dbReference type="Gramene" id="GBG46850">
    <property type="protein sequence ID" value="GBG46850"/>
    <property type="gene ID" value="CBR_g86503"/>
</dbReference>